<evidence type="ECO:0000256" key="1">
    <source>
        <dbReference type="SAM" id="MobiDB-lite"/>
    </source>
</evidence>
<dbReference type="RefSeq" id="XP_003723507.2">
    <property type="nucleotide sequence ID" value="XM_003723459.3"/>
</dbReference>
<feature type="compositionally biased region" description="Polar residues" evidence="1">
    <location>
        <begin position="302"/>
        <end position="311"/>
    </location>
</feature>
<feature type="compositionally biased region" description="Basic residues" evidence="1">
    <location>
        <begin position="1"/>
        <end position="11"/>
    </location>
</feature>
<feature type="region of interest" description="Disordered" evidence="1">
    <location>
        <begin position="196"/>
        <end position="248"/>
    </location>
</feature>
<feature type="region of interest" description="Disordered" evidence="1">
    <location>
        <begin position="285"/>
        <end position="344"/>
    </location>
</feature>
<feature type="compositionally biased region" description="Basic and acidic residues" evidence="1">
    <location>
        <begin position="231"/>
        <end position="247"/>
    </location>
</feature>
<dbReference type="Proteomes" id="UP000007110">
    <property type="component" value="Unassembled WGS sequence"/>
</dbReference>
<reference evidence="2" key="2">
    <citation type="submission" date="2021-01" db="UniProtKB">
        <authorList>
            <consortium name="EnsemblMetazoa"/>
        </authorList>
    </citation>
    <scope>IDENTIFICATION</scope>
</reference>
<dbReference type="OMA" id="FAFQQDL"/>
<sequence>MSKRKESHHHGSGVVRNRPDHTAREGDDRTRNRRLADVRRGNESRHQLELLTSAQGGSKKHSSTPSSWRSESRAFETLSVKEKREIIFPKPPELEARHSCPALPAISSSLGLYHDISYSTKQSPKAGSNRSLHVSANFKTKKMKQDGSLNRNFPRDEQRIVRTNSLDIIATSHHPPSKAASKYKMGKLISNLTSVPAKNHHAKSIQNESKPLRTFSVPDITNPSQSSETRLNVKEADSSSSNKDGKETGLAILTSRRYSVLLNGGTLATNAPYVDRIESKAIGLNQTPKGETNHQRKDLDSGLQNTTTDSVTAAKGRKDHLQKPTTVPLKRESVHSPSRRHGRHLRSHKELFAFQQDLLLPRYRKLAGISGNDADDAMSQNEQRSADAKTRRSDAREVFEKVRLIIKGPDKVETVTKPTDRKVPQMMPIYLKSGLPCGYVDSSNKCDAWLYANDFDD</sequence>
<dbReference type="AlphaFoldDB" id="A0A7M7GFK1"/>
<feature type="region of interest" description="Disordered" evidence="1">
    <location>
        <begin position="1"/>
        <end position="75"/>
    </location>
</feature>
<name>A0A7M7GFK1_STRPU</name>
<dbReference type="EnsemblMetazoa" id="XM_003723459">
    <property type="protein sequence ID" value="XP_003723507"/>
    <property type="gene ID" value="LOC100893362"/>
</dbReference>
<dbReference type="OrthoDB" id="10393666at2759"/>
<dbReference type="KEGG" id="spu:100893362"/>
<evidence type="ECO:0000313" key="2">
    <source>
        <dbReference type="EnsemblMetazoa" id="XP_003723507"/>
    </source>
</evidence>
<feature type="compositionally biased region" description="Basic and acidic residues" evidence="1">
    <location>
        <begin position="384"/>
        <end position="393"/>
    </location>
</feature>
<feature type="compositionally biased region" description="Basic and acidic residues" evidence="1">
    <location>
        <begin position="291"/>
        <end position="300"/>
    </location>
</feature>
<dbReference type="GeneID" id="100893362"/>
<dbReference type="InParanoid" id="A0A7M7GFK1"/>
<feature type="compositionally biased region" description="Basic and acidic residues" evidence="1">
    <location>
        <begin position="17"/>
        <end position="48"/>
    </location>
</feature>
<proteinExistence type="predicted"/>
<feature type="region of interest" description="Disordered" evidence="1">
    <location>
        <begin position="370"/>
        <end position="393"/>
    </location>
</feature>
<protein>
    <submittedName>
        <fullName evidence="2">Uncharacterized protein</fullName>
    </submittedName>
</protein>
<organism evidence="2 3">
    <name type="scientific">Strongylocentrotus purpuratus</name>
    <name type="common">Purple sea urchin</name>
    <dbReference type="NCBI Taxonomy" id="7668"/>
    <lineage>
        <taxon>Eukaryota</taxon>
        <taxon>Metazoa</taxon>
        <taxon>Echinodermata</taxon>
        <taxon>Eleutherozoa</taxon>
        <taxon>Echinozoa</taxon>
        <taxon>Echinoidea</taxon>
        <taxon>Euechinoidea</taxon>
        <taxon>Echinacea</taxon>
        <taxon>Camarodonta</taxon>
        <taxon>Echinidea</taxon>
        <taxon>Strongylocentrotidae</taxon>
        <taxon>Strongylocentrotus</taxon>
    </lineage>
</organism>
<keyword evidence="3" id="KW-1185">Reference proteome</keyword>
<feature type="compositionally biased region" description="Polar residues" evidence="1">
    <location>
        <begin position="219"/>
        <end position="230"/>
    </location>
</feature>
<reference evidence="3" key="1">
    <citation type="submission" date="2015-02" db="EMBL/GenBank/DDBJ databases">
        <title>Genome sequencing for Strongylocentrotus purpuratus.</title>
        <authorList>
            <person name="Murali S."/>
            <person name="Liu Y."/>
            <person name="Vee V."/>
            <person name="English A."/>
            <person name="Wang M."/>
            <person name="Skinner E."/>
            <person name="Han Y."/>
            <person name="Muzny D.M."/>
            <person name="Worley K.C."/>
            <person name="Gibbs R.A."/>
        </authorList>
    </citation>
    <scope>NUCLEOTIDE SEQUENCE</scope>
</reference>
<evidence type="ECO:0000313" key="3">
    <source>
        <dbReference type="Proteomes" id="UP000007110"/>
    </source>
</evidence>
<accession>A0A7M7GFK1</accession>